<evidence type="ECO:0000256" key="1">
    <source>
        <dbReference type="ARBA" id="ARBA00004304"/>
    </source>
</evidence>
<accession>A0AAU7GHB2</accession>
<evidence type="ECO:0000313" key="14">
    <source>
        <dbReference type="EMBL" id="XBM51380.1"/>
    </source>
</evidence>
<evidence type="ECO:0000256" key="3">
    <source>
        <dbReference type="ARBA" id="ARBA00011291"/>
    </source>
</evidence>
<dbReference type="Pfam" id="PF00895">
    <property type="entry name" value="ATP-synt_8"/>
    <property type="match status" value="1"/>
</dbReference>
<organism evidence="14">
    <name type="scientific">Mecysmoderes ater</name>
    <dbReference type="NCBI Taxonomy" id="3158840"/>
    <lineage>
        <taxon>Eukaryota</taxon>
        <taxon>Metazoa</taxon>
        <taxon>Ecdysozoa</taxon>
        <taxon>Arthropoda</taxon>
        <taxon>Hexapoda</taxon>
        <taxon>Insecta</taxon>
        <taxon>Pterygota</taxon>
        <taxon>Neoptera</taxon>
        <taxon>Endopterygota</taxon>
        <taxon>Coleoptera</taxon>
        <taxon>Polyphaga</taxon>
        <taxon>Cucujiformia</taxon>
        <taxon>Curculionidae</taxon>
        <taxon>Ceutorhynchinae</taxon>
        <taxon>Mecysmoderes</taxon>
    </lineage>
</organism>
<geneLocation type="mitochondrion" evidence="14"/>
<dbReference type="AlphaFoldDB" id="A0AAU7GHB2"/>
<evidence type="ECO:0000256" key="13">
    <source>
        <dbReference type="SAM" id="Phobius"/>
    </source>
</evidence>
<protein>
    <recommendedName>
        <fullName evidence="12">ATP synthase complex subunit 8</fullName>
    </recommendedName>
</protein>
<keyword evidence="6 12" id="KW-0812">Transmembrane</keyword>
<keyword evidence="11 13" id="KW-0472">Membrane</keyword>
<keyword evidence="7 12" id="KW-0375">Hydrogen ion transport</keyword>
<comment type="subcellular location">
    <subcellularLocation>
        <location evidence="1 12">Mitochondrion membrane</location>
        <topology evidence="1 12">Single-pass membrane protein</topology>
    </subcellularLocation>
</comment>
<evidence type="ECO:0000256" key="5">
    <source>
        <dbReference type="ARBA" id="ARBA00022547"/>
    </source>
</evidence>
<name>A0AAU7GHB2_9CUCU</name>
<keyword evidence="5 12" id="KW-0138">CF(0)</keyword>
<evidence type="ECO:0000256" key="4">
    <source>
        <dbReference type="ARBA" id="ARBA00022448"/>
    </source>
</evidence>
<dbReference type="GO" id="GO:0031966">
    <property type="term" value="C:mitochondrial membrane"/>
    <property type="evidence" value="ECO:0007669"/>
    <property type="project" value="UniProtKB-SubCell"/>
</dbReference>
<keyword evidence="8 13" id="KW-1133">Transmembrane helix</keyword>
<dbReference type="GO" id="GO:0045259">
    <property type="term" value="C:proton-transporting ATP synthase complex"/>
    <property type="evidence" value="ECO:0007669"/>
    <property type="project" value="UniProtKB-KW"/>
</dbReference>
<evidence type="ECO:0000256" key="10">
    <source>
        <dbReference type="ARBA" id="ARBA00023128"/>
    </source>
</evidence>
<evidence type="ECO:0000256" key="2">
    <source>
        <dbReference type="ARBA" id="ARBA00008892"/>
    </source>
</evidence>
<keyword evidence="4 12" id="KW-0813">Transport</keyword>
<proteinExistence type="inferred from homology"/>
<feature type="transmembrane region" description="Helical" evidence="13">
    <location>
        <begin position="12"/>
        <end position="33"/>
    </location>
</feature>
<comment type="similarity">
    <text evidence="2 12">Belongs to the ATPase protein 8 family.</text>
</comment>
<comment type="subunit">
    <text evidence="3">F-type ATPases have 2 components, CF(1) - the catalytic core - and CF(0) - the membrane proton channel.</text>
</comment>
<evidence type="ECO:0000256" key="7">
    <source>
        <dbReference type="ARBA" id="ARBA00022781"/>
    </source>
</evidence>
<dbReference type="GO" id="GO:0015986">
    <property type="term" value="P:proton motive force-driven ATP synthesis"/>
    <property type="evidence" value="ECO:0007669"/>
    <property type="project" value="InterPro"/>
</dbReference>
<sequence length="51" mass="6280">MPQMAPMSWVTTFIYFTLLLIMIIINNYFYFLYKPKVSKINNIKSNINWKW</sequence>
<keyword evidence="9 12" id="KW-0406">Ion transport</keyword>
<dbReference type="InterPro" id="IPR001421">
    <property type="entry name" value="ATP8_metazoa"/>
</dbReference>
<dbReference type="GO" id="GO:0015078">
    <property type="term" value="F:proton transmembrane transporter activity"/>
    <property type="evidence" value="ECO:0007669"/>
    <property type="project" value="InterPro"/>
</dbReference>
<evidence type="ECO:0000256" key="6">
    <source>
        <dbReference type="ARBA" id="ARBA00022692"/>
    </source>
</evidence>
<evidence type="ECO:0000256" key="11">
    <source>
        <dbReference type="ARBA" id="ARBA00023136"/>
    </source>
</evidence>
<evidence type="ECO:0000256" key="12">
    <source>
        <dbReference type="RuleBase" id="RU003661"/>
    </source>
</evidence>
<dbReference type="EMBL" id="PP203213">
    <property type="protein sequence ID" value="XBM51380.1"/>
    <property type="molecule type" value="Genomic_DNA"/>
</dbReference>
<keyword evidence="10 12" id="KW-0496">Mitochondrion</keyword>
<evidence type="ECO:0000256" key="8">
    <source>
        <dbReference type="ARBA" id="ARBA00022989"/>
    </source>
</evidence>
<reference evidence="14" key="1">
    <citation type="journal article" date="2024" name="Syst. Entomol.">
        <title>The phylogeny of ceutorhynchine weevils (Ceutorhynchinae, Curculionidae): Mitogenome data improve the resolution of tribal relationships.</title>
        <authorList>
            <person name="Letsch H."/>
            <person name="Vukotic S."/>
            <person name="Gottsberger B."/>
            <person name="Friedman A.L.L."/>
            <person name="Wanat M."/>
            <person name="Beran F."/>
            <person name="Fiedler K."/>
            <person name="Riedel A."/>
        </authorList>
    </citation>
    <scope>NUCLEOTIDE SEQUENCE</scope>
    <source>
        <strain evidence="14">Mater_J8</strain>
    </source>
</reference>
<gene>
    <name evidence="14" type="primary">atp8</name>
</gene>
<evidence type="ECO:0000256" key="9">
    <source>
        <dbReference type="ARBA" id="ARBA00023065"/>
    </source>
</evidence>